<dbReference type="AlphaFoldDB" id="A0A640VQW7"/>
<comment type="similarity">
    <text evidence="2 8">Belongs to the 4-toluene sulfonate uptake permease (TSUP) (TC 2.A.102) family.</text>
</comment>
<evidence type="ECO:0000256" key="2">
    <source>
        <dbReference type="ARBA" id="ARBA00009142"/>
    </source>
</evidence>
<keyword evidence="10" id="KW-1185">Reference proteome</keyword>
<feature type="transmembrane region" description="Helical" evidence="8">
    <location>
        <begin position="73"/>
        <end position="92"/>
    </location>
</feature>
<keyword evidence="6 8" id="KW-1133">Transmembrane helix</keyword>
<feature type="transmembrane region" description="Helical" evidence="8">
    <location>
        <begin position="224"/>
        <end position="241"/>
    </location>
</feature>
<dbReference type="RefSeq" id="WP_159977880.1">
    <property type="nucleotide sequence ID" value="NZ_BLIV01000004.1"/>
</dbReference>
<reference evidence="9 10" key="1">
    <citation type="submission" date="2019-12" db="EMBL/GenBank/DDBJ databases">
        <title>Roseobacter cerasinus sp. nov., isolated from seawater around aquaculture.</title>
        <authorList>
            <person name="Muramatsu S."/>
            <person name="Takabe Y."/>
            <person name="Mori K."/>
            <person name="Takaichi S."/>
            <person name="Hanada S."/>
        </authorList>
    </citation>
    <scope>NUCLEOTIDE SEQUENCE [LARGE SCALE GENOMIC DNA]</scope>
    <source>
        <strain evidence="9 10">AI77</strain>
    </source>
</reference>
<comment type="caution">
    <text evidence="9">The sequence shown here is derived from an EMBL/GenBank/DDBJ whole genome shotgun (WGS) entry which is preliminary data.</text>
</comment>
<evidence type="ECO:0000256" key="8">
    <source>
        <dbReference type="RuleBase" id="RU363041"/>
    </source>
</evidence>
<protein>
    <recommendedName>
        <fullName evidence="8">Probable membrane transporter protein</fullName>
    </recommendedName>
</protein>
<organism evidence="9 10">
    <name type="scientific">Roseobacter cerasinus</name>
    <dbReference type="NCBI Taxonomy" id="2602289"/>
    <lineage>
        <taxon>Bacteria</taxon>
        <taxon>Pseudomonadati</taxon>
        <taxon>Pseudomonadota</taxon>
        <taxon>Alphaproteobacteria</taxon>
        <taxon>Rhodobacterales</taxon>
        <taxon>Roseobacteraceae</taxon>
        <taxon>Roseobacter</taxon>
    </lineage>
</organism>
<sequence>MDHTTLIVACAAFSFAGAVKGLAGIGMPTAAIALMTLFLDPRTAIALVLFPMIGSNAWQLLRAGQLKRAARRYALFAGVLLAGVAVTAFATQNTGDRALLAFLGLVILLFVAVSWRGLVPPLAARYDKGAQVGFALFAGVVGGMTAGWGAPLAMYLATKQVDKDEFVRASGFLIFVGSLPLCLAYIQLGFLTGPLAGLSAAMLIPTLIGFSLGEIFRNRLTGEGFRTAILIVFVLMGLNLLRRAIWYG</sequence>
<dbReference type="InterPro" id="IPR002781">
    <property type="entry name" value="TM_pro_TauE-like"/>
</dbReference>
<dbReference type="Pfam" id="PF01925">
    <property type="entry name" value="TauE"/>
    <property type="match status" value="1"/>
</dbReference>
<evidence type="ECO:0000256" key="4">
    <source>
        <dbReference type="ARBA" id="ARBA00022475"/>
    </source>
</evidence>
<dbReference type="Proteomes" id="UP000436522">
    <property type="component" value="Unassembled WGS sequence"/>
</dbReference>
<dbReference type="InterPro" id="IPR052017">
    <property type="entry name" value="TSUP"/>
</dbReference>
<gene>
    <name evidence="9" type="ORF">So717_25510</name>
</gene>
<keyword evidence="3" id="KW-0813">Transport</keyword>
<dbReference type="PANTHER" id="PTHR30269:SF32">
    <property type="entry name" value="MEMBRANE TRANSPORTER PROTEIN-RELATED"/>
    <property type="match status" value="1"/>
</dbReference>
<keyword evidence="4 8" id="KW-1003">Cell membrane</keyword>
<evidence type="ECO:0000313" key="9">
    <source>
        <dbReference type="EMBL" id="GFE50798.1"/>
    </source>
</evidence>
<dbReference type="PANTHER" id="PTHR30269">
    <property type="entry name" value="TRANSMEMBRANE PROTEIN YFCA"/>
    <property type="match status" value="1"/>
</dbReference>
<evidence type="ECO:0000256" key="5">
    <source>
        <dbReference type="ARBA" id="ARBA00022692"/>
    </source>
</evidence>
<evidence type="ECO:0000256" key="1">
    <source>
        <dbReference type="ARBA" id="ARBA00004651"/>
    </source>
</evidence>
<feature type="transmembrane region" description="Helical" evidence="8">
    <location>
        <begin position="169"/>
        <end position="188"/>
    </location>
</feature>
<feature type="transmembrane region" description="Helical" evidence="8">
    <location>
        <begin position="98"/>
        <end position="119"/>
    </location>
</feature>
<keyword evidence="5 8" id="KW-0812">Transmembrane</keyword>
<dbReference type="GO" id="GO:0005886">
    <property type="term" value="C:plasma membrane"/>
    <property type="evidence" value="ECO:0007669"/>
    <property type="project" value="UniProtKB-SubCell"/>
</dbReference>
<feature type="transmembrane region" description="Helical" evidence="8">
    <location>
        <begin position="195"/>
        <end position="212"/>
    </location>
</feature>
<proteinExistence type="inferred from homology"/>
<accession>A0A640VQW7</accession>
<name>A0A640VQW7_9RHOB</name>
<comment type="subcellular location">
    <subcellularLocation>
        <location evidence="1 8">Cell membrane</location>
        <topology evidence="1 8">Multi-pass membrane protein</topology>
    </subcellularLocation>
</comment>
<evidence type="ECO:0000256" key="7">
    <source>
        <dbReference type="ARBA" id="ARBA00023136"/>
    </source>
</evidence>
<evidence type="ECO:0000256" key="6">
    <source>
        <dbReference type="ARBA" id="ARBA00022989"/>
    </source>
</evidence>
<evidence type="ECO:0000313" key="10">
    <source>
        <dbReference type="Proteomes" id="UP000436522"/>
    </source>
</evidence>
<evidence type="ECO:0000256" key="3">
    <source>
        <dbReference type="ARBA" id="ARBA00022448"/>
    </source>
</evidence>
<dbReference type="OrthoDB" id="9800873at2"/>
<dbReference type="EMBL" id="BLIV01000004">
    <property type="protein sequence ID" value="GFE50798.1"/>
    <property type="molecule type" value="Genomic_DNA"/>
</dbReference>
<feature type="transmembrane region" description="Helical" evidence="8">
    <location>
        <begin position="131"/>
        <end position="157"/>
    </location>
</feature>
<keyword evidence="7 8" id="KW-0472">Membrane</keyword>